<dbReference type="AlphaFoldDB" id="A0AAF0EW95"/>
<proteinExistence type="inferred from homology"/>
<evidence type="ECO:0000256" key="9">
    <source>
        <dbReference type="ARBA" id="ARBA00023310"/>
    </source>
</evidence>
<dbReference type="GO" id="GO:0015078">
    <property type="term" value="F:proton transmembrane transporter activity"/>
    <property type="evidence" value="ECO:0007669"/>
    <property type="project" value="InterPro"/>
</dbReference>
<evidence type="ECO:0000256" key="6">
    <source>
        <dbReference type="ARBA" id="ARBA00023065"/>
    </source>
</evidence>
<evidence type="ECO:0000313" key="10">
    <source>
        <dbReference type="EMBL" id="WFD38020.1"/>
    </source>
</evidence>
<gene>
    <name evidence="10" type="ORF">MJAP1_000968</name>
</gene>
<dbReference type="GO" id="GO:0015986">
    <property type="term" value="P:proton motive force-driven ATP synthesis"/>
    <property type="evidence" value="ECO:0007669"/>
    <property type="project" value="InterPro"/>
</dbReference>
<dbReference type="EMBL" id="CP119958">
    <property type="protein sequence ID" value="WFD38020.1"/>
    <property type="molecule type" value="Genomic_DNA"/>
</dbReference>
<keyword evidence="11" id="KW-1185">Reference proteome</keyword>
<dbReference type="GO" id="GO:0045259">
    <property type="term" value="C:proton-transporting ATP synthase complex"/>
    <property type="evidence" value="ECO:0007669"/>
    <property type="project" value="UniProtKB-KW"/>
</dbReference>
<dbReference type="Pfam" id="PF04718">
    <property type="entry name" value="ATP-synt_G"/>
    <property type="match status" value="1"/>
</dbReference>
<evidence type="ECO:0000256" key="7">
    <source>
        <dbReference type="ARBA" id="ARBA00023128"/>
    </source>
</evidence>
<evidence type="ECO:0000313" key="11">
    <source>
        <dbReference type="Proteomes" id="UP001217754"/>
    </source>
</evidence>
<name>A0AAF0EW95_9BASI</name>
<keyword evidence="4" id="KW-0138">CF(0)</keyword>
<evidence type="ECO:0000256" key="5">
    <source>
        <dbReference type="ARBA" id="ARBA00022781"/>
    </source>
</evidence>
<sequence length="160" mass="17731">MFFNRQMIRGATSMSQATRLAGRQSARTYATAPGQGNALMERAQQIGTSVAKAAERALGSYAEPIMYNLRVAGSLAKQVYISEKLAPPTSFQTWVSAYRQIFQNLSNPSWWTHTLPAGQWRTVAVYGVEAVGIFTIGEMIGKRKIVGYKVNTHGKEDHHH</sequence>
<keyword evidence="7" id="KW-0496">Mitochondrion</keyword>
<comment type="similarity">
    <text evidence="2">Belongs to the ATPase g subunit family.</text>
</comment>
<keyword evidence="5" id="KW-0375">Hydrogen ion transport</keyword>
<dbReference type="InterPro" id="IPR006808">
    <property type="entry name" value="ATP_synth_F0_gsu_mt"/>
</dbReference>
<accession>A0AAF0EW95</accession>
<dbReference type="GeneID" id="85224617"/>
<keyword evidence="6" id="KW-0406">Ion transport</keyword>
<dbReference type="GO" id="GO:0031966">
    <property type="term" value="C:mitochondrial membrane"/>
    <property type="evidence" value="ECO:0007669"/>
    <property type="project" value="UniProtKB-SubCell"/>
</dbReference>
<evidence type="ECO:0000256" key="4">
    <source>
        <dbReference type="ARBA" id="ARBA00022547"/>
    </source>
</evidence>
<dbReference type="Proteomes" id="UP001217754">
    <property type="component" value="Chromosome 1"/>
</dbReference>
<evidence type="ECO:0000256" key="8">
    <source>
        <dbReference type="ARBA" id="ARBA00023136"/>
    </source>
</evidence>
<keyword evidence="9" id="KW-0066">ATP synthesis</keyword>
<organism evidence="10 11">
    <name type="scientific">Malassezia japonica</name>
    <dbReference type="NCBI Taxonomy" id="223818"/>
    <lineage>
        <taxon>Eukaryota</taxon>
        <taxon>Fungi</taxon>
        <taxon>Dikarya</taxon>
        <taxon>Basidiomycota</taxon>
        <taxon>Ustilaginomycotina</taxon>
        <taxon>Malasseziomycetes</taxon>
        <taxon>Malasseziales</taxon>
        <taxon>Malasseziaceae</taxon>
        <taxon>Malassezia</taxon>
    </lineage>
</organism>
<evidence type="ECO:0000256" key="3">
    <source>
        <dbReference type="ARBA" id="ARBA00022448"/>
    </source>
</evidence>
<dbReference type="RefSeq" id="XP_060120917.1">
    <property type="nucleotide sequence ID" value="XM_060264934.1"/>
</dbReference>
<protein>
    <submittedName>
        <fullName evidence="10">Uncharacterized protein</fullName>
    </submittedName>
</protein>
<comment type="subcellular location">
    <subcellularLocation>
        <location evidence="1">Mitochondrion membrane</location>
    </subcellularLocation>
</comment>
<reference evidence="10" key="1">
    <citation type="submission" date="2023-03" db="EMBL/GenBank/DDBJ databases">
        <title>Mating type loci evolution in Malassezia.</title>
        <authorList>
            <person name="Coelho M.A."/>
        </authorList>
    </citation>
    <scope>NUCLEOTIDE SEQUENCE</scope>
    <source>
        <strain evidence="10">CBS 9431</strain>
    </source>
</reference>
<evidence type="ECO:0000256" key="2">
    <source>
        <dbReference type="ARBA" id="ARBA00005699"/>
    </source>
</evidence>
<keyword evidence="8" id="KW-0472">Membrane</keyword>
<keyword evidence="3" id="KW-0813">Transport</keyword>
<evidence type="ECO:0000256" key="1">
    <source>
        <dbReference type="ARBA" id="ARBA00004325"/>
    </source>
</evidence>